<gene>
    <name evidence="2" type="ORF">ACFS7Z_26375</name>
</gene>
<keyword evidence="1" id="KW-0175">Coiled coil</keyword>
<keyword evidence="3" id="KW-1185">Reference proteome</keyword>
<feature type="coiled-coil region" evidence="1">
    <location>
        <begin position="21"/>
        <end position="69"/>
    </location>
</feature>
<name>A0ABW6C2I2_9BACT</name>
<dbReference type="Proteomes" id="UP001597641">
    <property type="component" value="Unassembled WGS sequence"/>
</dbReference>
<comment type="caution">
    <text evidence="2">The sequence shown here is derived from an EMBL/GenBank/DDBJ whole genome shotgun (WGS) entry which is preliminary data.</text>
</comment>
<dbReference type="RefSeq" id="WP_377492214.1">
    <property type="nucleotide sequence ID" value="NZ_JBHUOX010000052.1"/>
</dbReference>
<evidence type="ECO:0000313" key="2">
    <source>
        <dbReference type="EMBL" id="MFD3003910.1"/>
    </source>
</evidence>
<evidence type="ECO:0000313" key="3">
    <source>
        <dbReference type="Proteomes" id="UP001597641"/>
    </source>
</evidence>
<evidence type="ECO:0000256" key="1">
    <source>
        <dbReference type="SAM" id="Coils"/>
    </source>
</evidence>
<accession>A0ABW6C2I2</accession>
<reference evidence="3" key="1">
    <citation type="journal article" date="2019" name="Int. J. Syst. Evol. Microbiol.">
        <title>The Global Catalogue of Microorganisms (GCM) 10K type strain sequencing project: providing services to taxonomists for standard genome sequencing and annotation.</title>
        <authorList>
            <consortium name="The Broad Institute Genomics Platform"/>
            <consortium name="The Broad Institute Genome Sequencing Center for Infectious Disease"/>
            <person name="Wu L."/>
            <person name="Ma J."/>
        </authorList>
    </citation>
    <scope>NUCLEOTIDE SEQUENCE [LARGE SCALE GENOMIC DNA]</scope>
    <source>
        <strain evidence="3">KCTC 23984</strain>
    </source>
</reference>
<sequence>MKTNKLNRFTAVTYASPCIRLEEEKKKTEKLQAECDHLLSTVNSLEQQVKNLQAEKETLLEDNAAHLARFKRLYKERLQT</sequence>
<protein>
    <submittedName>
        <fullName evidence="2">Uncharacterized protein</fullName>
    </submittedName>
</protein>
<proteinExistence type="predicted"/>
<dbReference type="EMBL" id="JBHUOX010000052">
    <property type="protein sequence ID" value="MFD3003910.1"/>
    <property type="molecule type" value="Genomic_DNA"/>
</dbReference>
<organism evidence="2 3">
    <name type="scientific">Pontibacter toksunensis</name>
    <dbReference type="NCBI Taxonomy" id="1332631"/>
    <lineage>
        <taxon>Bacteria</taxon>
        <taxon>Pseudomonadati</taxon>
        <taxon>Bacteroidota</taxon>
        <taxon>Cytophagia</taxon>
        <taxon>Cytophagales</taxon>
        <taxon>Hymenobacteraceae</taxon>
        <taxon>Pontibacter</taxon>
    </lineage>
</organism>